<dbReference type="KEGG" id="palk:PSAKL28_36380"/>
<reference evidence="7 8" key="1">
    <citation type="submission" date="2014-07" db="EMBL/GenBank/DDBJ databases">
        <authorList>
            <person name="Lee K."/>
            <person name="Lim J.Y."/>
            <person name="Hwang I."/>
        </authorList>
    </citation>
    <scope>NUCLEOTIDE SEQUENCE [LARGE SCALE GENOMIC DNA]</scope>
    <source>
        <strain evidence="7 8">KL28</strain>
    </source>
</reference>
<comment type="subcellular location">
    <subcellularLocation>
        <location evidence="1">Cell envelope</location>
    </subcellularLocation>
</comment>
<feature type="transmembrane region" description="Helical" evidence="5">
    <location>
        <begin position="42"/>
        <end position="64"/>
    </location>
</feature>
<dbReference type="AlphaFoldDB" id="A0A077FE37"/>
<dbReference type="PROSITE" id="PS00194">
    <property type="entry name" value="THIOREDOXIN_1"/>
    <property type="match status" value="1"/>
</dbReference>
<evidence type="ECO:0000256" key="3">
    <source>
        <dbReference type="ARBA" id="ARBA00023157"/>
    </source>
</evidence>
<dbReference type="PANTHER" id="PTHR42852">
    <property type="entry name" value="THIOL:DISULFIDE INTERCHANGE PROTEIN DSBE"/>
    <property type="match status" value="1"/>
</dbReference>
<dbReference type="GO" id="GO:0042158">
    <property type="term" value="P:lipoprotein biosynthetic process"/>
    <property type="evidence" value="ECO:0007669"/>
    <property type="project" value="InterPro"/>
</dbReference>
<evidence type="ECO:0000256" key="4">
    <source>
        <dbReference type="ARBA" id="ARBA00023284"/>
    </source>
</evidence>
<dbReference type="OrthoDB" id="9799347at2"/>
<dbReference type="PANTHER" id="PTHR42852:SF6">
    <property type="entry name" value="THIOL:DISULFIDE INTERCHANGE PROTEIN DSBE"/>
    <property type="match status" value="1"/>
</dbReference>
<keyword evidence="5" id="KW-1133">Transmembrane helix</keyword>
<dbReference type="InterPro" id="IPR001640">
    <property type="entry name" value="Lgt"/>
</dbReference>
<organism evidence="7 8">
    <name type="scientific">Pseudomonas alkylphenolica</name>
    <dbReference type="NCBI Taxonomy" id="237609"/>
    <lineage>
        <taxon>Bacteria</taxon>
        <taxon>Pseudomonadati</taxon>
        <taxon>Pseudomonadota</taxon>
        <taxon>Gammaproteobacteria</taxon>
        <taxon>Pseudomonadales</taxon>
        <taxon>Pseudomonadaceae</taxon>
        <taxon>Pseudomonas</taxon>
    </lineage>
</organism>
<keyword evidence="5" id="KW-0812">Transmembrane</keyword>
<dbReference type="GO" id="GO:0015036">
    <property type="term" value="F:disulfide oxidoreductase activity"/>
    <property type="evidence" value="ECO:0007669"/>
    <property type="project" value="UniProtKB-ARBA"/>
</dbReference>
<feature type="transmembrane region" description="Helical" evidence="5">
    <location>
        <begin position="12"/>
        <end position="30"/>
    </location>
</feature>
<dbReference type="CDD" id="cd02966">
    <property type="entry name" value="TlpA_like_family"/>
    <property type="match status" value="1"/>
</dbReference>
<protein>
    <submittedName>
        <fullName evidence="7">Redoxin domain-containing protein</fullName>
    </submittedName>
</protein>
<dbReference type="GO" id="GO:0030313">
    <property type="term" value="C:cell envelope"/>
    <property type="evidence" value="ECO:0007669"/>
    <property type="project" value="UniProtKB-SubCell"/>
</dbReference>
<sequence length="285" mass="31323">MLTVNLGPLTMAVDHLLLLCALALATLVGWRVAKRGDDNPESVLFGLFLLGLLGARLGFVLSYWPMYRDDPLQIVDLRDGGFLLWPGLLVVAIGALWQGWRRSSLRRPLGWGLFSGVLFWLLGSLASHLYEQGTQLPEMSLHKADGQAVQLTSYRGRPLVINLWATWCPPCRREMPVLQQAQHEHPDITFLFVNQGETPQTVSTFLATTGLNLSHVLFDGGGQLAQQVGSMALPTTLFYDADGRLVGSHLGELSRASLSHALESFERTPAPVATHPSRNDTCTLC</sequence>
<dbReference type="Proteomes" id="UP000028931">
    <property type="component" value="Chromosome"/>
</dbReference>
<dbReference type="SUPFAM" id="SSF52833">
    <property type="entry name" value="Thioredoxin-like"/>
    <property type="match status" value="1"/>
</dbReference>
<evidence type="ECO:0000313" key="7">
    <source>
        <dbReference type="EMBL" id="AIL62790.1"/>
    </source>
</evidence>
<name>A0A077FE37_9PSED</name>
<evidence type="ECO:0000256" key="1">
    <source>
        <dbReference type="ARBA" id="ARBA00004196"/>
    </source>
</evidence>
<evidence type="ECO:0000313" key="8">
    <source>
        <dbReference type="Proteomes" id="UP000028931"/>
    </source>
</evidence>
<accession>A0A077FE37</accession>
<dbReference type="Pfam" id="PF01790">
    <property type="entry name" value="LGT"/>
    <property type="match status" value="1"/>
</dbReference>
<evidence type="ECO:0000259" key="6">
    <source>
        <dbReference type="PROSITE" id="PS51352"/>
    </source>
</evidence>
<dbReference type="InterPro" id="IPR050553">
    <property type="entry name" value="Thioredoxin_ResA/DsbE_sf"/>
</dbReference>
<evidence type="ECO:0000256" key="2">
    <source>
        <dbReference type="ARBA" id="ARBA00022748"/>
    </source>
</evidence>
<dbReference type="EMBL" id="CP009048">
    <property type="protein sequence ID" value="AIL62790.1"/>
    <property type="molecule type" value="Genomic_DNA"/>
</dbReference>
<keyword evidence="2" id="KW-0201">Cytochrome c-type biogenesis</keyword>
<dbReference type="HOGENOM" id="CLU_089636_0_0_6"/>
<feature type="transmembrane region" description="Helical" evidence="5">
    <location>
        <begin position="80"/>
        <end position="97"/>
    </location>
</feature>
<dbReference type="InterPro" id="IPR036249">
    <property type="entry name" value="Thioredoxin-like_sf"/>
</dbReference>
<dbReference type="InterPro" id="IPR013740">
    <property type="entry name" value="Redoxin"/>
</dbReference>
<feature type="transmembrane region" description="Helical" evidence="5">
    <location>
        <begin position="109"/>
        <end position="130"/>
    </location>
</feature>
<dbReference type="Gene3D" id="3.40.30.10">
    <property type="entry name" value="Glutaredoxin"/>
    <property type="match status" value="1"/>
</dbReference>
<evidence type="ECO:0000256" key="5">
    <source>
        <dbReference type="SAM" id="Phobius"/>
    </source>
</evidence>
<dbReference type="InterPro" id="IPR013766">
    <property type="entry name" value="Thioredoxin_domain"/>
</dbReference>
<keyword evidence="3" id="KW-1015">Disulfide bond</keyword>
<dbReference type="PROSITE" id="PS51352">
    <property type="entry name" value="THIOREDOXIN_2"/>
    <property type="match status" value="1"/>
</dbReference>
<dbReference type="InterPro" id="IPR017937">
    <property type="entry name" value="Thioredoxin_CS"/>
</dbReference>
<gene>
    <name evidence="7" type="ORF">PSAKL28_36380</name>
</gene>
<keyword evidence="5" id="KW-0472">Membrane</keyword>
<dbReference type="Pfam" id="PF08534">
    <property type="entry name" value="Redoxin"/>
    <property type="match status" value="1"/>
</dbReference>
<feature type="domain" description="Thioredoxin" evidence="6">
    <location>
        <begin position="130"/>
        <end position="267"/>
    </location>
</feature>
<dbReference type="eggNOG" id="COG0526">
    <property type="taxonomic scope" value="Bacteria"/>
</dbReference>
<proteinExistence type="predicted"/>
<dbReference type="GO" id="GO:0005886">
    <property type="term" value="C:plasma membrane"/>
    <property type="evidence" value="ECO:0007669"/>
    <property type="project" value="InterPro"/>
</dbReference>
<dbReference type="GO" id="GO:0008961">
    <property type="term" value="F:phosphatidylglycerol-prolipoprotein diacylglyceryl transferase activity"/>
    <property type="evidence" value="ECO:0007669"/>
    <property type="project" value="InterPro"/>
</dbReference>
<dbReference type="GO" id="GO:0017004">
    <property type="term" value="P:cytochrome complex assembly"/>
    <property type="evidence" value="ECO:0007669"/>
    <property type="project" value="UniProtKB-KW"/>
</dbReference>
<keyword evidence="4" id="KW-0676">Redox-active center</keyword>
<dbReference type="RefSeq" id="WP_038613154.1">
    <property type="nucleotide sequence ID" value="NZ_CP009048.1"/>
</dbReference>